<keyword evidence="2" id="KW-0805">Transcription regulation</keyword>
<dbReference type="PANTHER" id="PTHR43874:SF7">
    <property type="entry name" value="TWO-COMPONENT RESPONSE REGULATOR ARR10"/>
    <property type="match status" value="1"/>
</dbReference>
<dbReference type="EMBL" id="JBAMMX010000020">
    <property type="protein sequence ID" value="KAK6921232.1"/>
    <property type="molecule type" value="Genomic_DNA"/>
</dbReference>
<reference evidence="7 8" key="1">
    <citation type="submission" date="2023-12" db="EMBL/GenBank/DDBJ databases">
        <title>A high-quality genome assembly for Dillenia turbinata (Dilleniales).</title>
        <authorList>
            <person name="Chanderbali A."/>
        </authorList>
    </citation>
    <scope>NUCLEOTIDE SEQUENCE [LARGE SCALE GENOMIC DNA]</scope>
    <source>
        <strain evidence="7">LSX21</strain>
        <tissue evidence="7">Leaf</tissue>
    </source>
</reference>
<dbReference type="PROSITE" id="PS50110">
    <property type="entry name" value="RESPONSE_REGULATORY"/>
    <property type="match status" value="1"/>
</dbReference>
<evidence type="ECO:0000256" key="3">
    <source>
        <dbReference type="ARBA" id="ARBA00023163"/>
    </source>
</evidence>
<evidence type="ECO:0000256" key="5">
    <source>
        <dbReference type="SAM" id="MobiDB-lite"/>
    </source>
</evidence>
<accession>A0AAN8V228</accession>
<comment type="caution">
    <text evidence="7">The sequence shown here is derived from an EMBL/GenBank/DDBJ whole genome shotgun (WGS) entry which is preliminary data.</text>
</comment>
<evidence type="ECO:0000259" key="6">
    <source>
        <dbReference type="PROSITE" id="PS50110"/>
    </source>
</evidence>
<keyword evidence="8" id="KW-1185">Reference proteome</keyword>
<organism evidence="7 8">
    <name type="scientific">Dillenia turbinata</name>
    <dbReference type="NCBI Taxonomy" id="194707"/>
    <lineage>
        <taxon>Eukaryota</taxon>
        <taxon>Viridiplantae</taxon>
        <taxon>Streptophyta</taxon>
        <taxon>Embryophyta</taxon>
        <taxon>Tracheophyta</taxon>
        <taxon>Spermatophyta</taxon>
        <taxon>Magnoliopsida</taxon>
        <taxon>eudicotyledons</taxon>
        <taxon>Gunneridae</taxon>
        <taxon>Pentapetalae</taxon>
        <taxon>Dilleniales</taxon>
        <taxon>Dilleniaceae</taxon>
        <taxon>Dillenia</taxon>
    </lineage>
</organism>
<feature type="domain" description="Response regulatory" evidence="6">
    <location>
        <begin position="26"/>
        <end position="140"/>
    </location>
</feature>
<evidence type="ECO:0000313" key="7">
    <source>
        <dbReference type="EMBL" id="KAK6921232.1"/>
    </source>
</evidence>
<gene>
    <name evidence="7" type="ORF">RJ641_014910</name>
</gene>
<evidence type="ECO:0000256" key="4">
    <source>
        <dbReference type="PROSITE-ProRule" id="PRU00169"/>
    </source>
</evidence>
<evidence type="ECO:0000313" key="8">
    <source>
        <dbReference type="Proteomes" id="UP001370490"/>
    </source>
</evidence>
<dbReference type="InterPro" id="IPR045279">
    <property type="entry name" value="ARR-like"/>
</dbReference>
<dbReference type="Gene3D" id="3.40.50.2300">
    <property type="match status" value="1"/>
</dbReference>
<dbReference type="PANTHER" id="PTHR43874">
    <property type="entry name" value="TWO-COMPONENT RESPONSE REGULATOR"/>
    <property type="match status" value="1"/>
</dbReference>
<feature type="modified residue" description="4-aspartylphosphate" evidence="4">
    <location>
        <position position="77"/>
    </location>
</feature>
<proteinExistence type="predicted"/>
<evidence type="ECO:0000256" key="2">
    <source>
        <dbReference type="ARBA" id="ARBA00023015"/>
    </source>
</evidence>
<keyword evidence="1" id="KW-0902">Two-component regulatory system</keyword>
<feature type="compositionally biased region" description="Polar residues" evidence="5">
    <location>
        <begin position="195"/>
        <end position="214"/>
    </location>
</feature>
<protein>
    <submittedName>
        <fullName evidence="7">Signal transduction response regulator, receiver domain</fullName>
    </submittedName>
</protein>
<keyword evidence="4" id="KW-0597">Phosphoprotein</keyword>
<dbReference type="InterPro" id="IPR001789">
    <property type="entry name" value="Sig_transdc_resp-reg_receiver"/>
</dbReference>
<dbReference type="GO" id="GO:0000160">
    <property type="term" value="P:phosphorelay signal transduction system"/>
    <property type="evidence" value="ECO:0007669"/>
    <property type="project" value="UniProtKB-KW"/>
</dbReference>
<dbReference type="Proteomes" id="UP001370490">
    <property type="component" value="Unassembled WGS sequence"/>
</dbReference>
<feature type="compositionally biased region" description="Polar residues" evidence="5">
    <location>
        <begin position="349"/>
        <end position="358"/>
    </location>
</feature>
<dbReference type="AlphaFoldDB" id="A0AAN8V228"/>
<dbReference type="Pfam" id="PF00072">
    <property type="entry name" value="Response_reg"/>
    <property type="match status" value="1"/>
</dbReference>
<evidence type="ECO:0000256" key="1">
    <source>
        <dbReference type="ARBA" id="ARBA00023012"/>
    </source>
</evidence>
<dbReference type="GO" id="GO:0009736">
    <property type="term" value="P:cytokinin-activated signaling pathway"/>
    <property type="evidence" value="ECO:0007669"/>
    <property type="project" value="InterPro"/>
</dbReference>
<feature type="region of interest" description="Disordered" evidence="5">
    <location>
        <begin position="339"/>
        <end position="372"/>
    </location>
</feature>
<keyword evidence="3" id="KW-0804">Transcription</keyword>
<dbReference type="InterPro" id="IPR011006">
    <property type="entry name" value="CheY-like_superfamily"/>
</dbReference>
<feature type="region of interest" description="Disordered" evidence="5">
    <location>
        <begin position="192"/>
        <end position="218"/>
    </location>
</feature>
<sequence length="697" mass="77081">MAQNSTVARNQENDESWIRPCNKDRQVLLIDGDKTALVHHKRLLEMCSYRVTATSEVSKALEIFREKKEEFYFVLADAGVPEVNTCIFLETLKRNEVPVIYMAKELETKVMARACSNGACSFLAKPVQLSMMKTLWFGVEKERMTQKKISQMLNYIKMTDMLRKECKAQDMITISKDEVEVTITKVKAVGEGTSKGHQISAGTGNSSSSPQQPHESGIHLNVKGTCINRSYQEAPLAVSTSNQENQQMDGKAEQCETNDCCIVSDQNLLPNLHGELGNSSRNRMPRVQEACRLQEPNRMYPQKRPRMTQCSETSATRLTQRGTNLLNSSPILLQPQSKTRNSIRDEVPGSNQVCSVSKLSEPPKTVDHRNGALNPGVIQNDMTEKGEPAIILSPSSSCNTVPVLEYKLGTKVNDRVQATKACAGVDYTSILQSLQSCNASREKRQLQPNSESHTSISSNFHGVQVTQVSCTRLPQQISSGKDNVMYPSPPKHNNPQQHLLTVGKHETFQQPSASWPEDVISAENTSGPVSYNRQKKCNPPIFTIGDDDIEPVRLGSIALQDPRESKISSEQQVFALPQMLNNKAAATRSSIHHVHQPISQMQTTATPEKFGISKSDAVNVGDPRSISIATAQKTPNNIEVSDVINSMTIPSIPGNQATMSEAQTGSICNNTEWFSGFDDEELQVLMSIMQPLTPSDF</sequence>
<name>A0AAN8V228_9MAGN</name>
<dbReference type="SUPFAM" id="SSF52172">
    <property type="entry name" value="CheY-like"/>
    <property type="match status" value="1"/>
</dbReference>